<evidence type="ECO:0000313" key="2">
    <source>
        <dbReference type="EMBL" id="CSB11494.1"/>
    </source>
</evidence>
<proteinExistence type="predicted"/>
<feature type="region of interest" description="Disordered" evidence="1">
    <location>
        <begin position="82"/>
        <end position="103"/>
    </location>
</feature>
<dbReference type="Proteomes" id="UP000044806">
    <property type="component" value="Unassembled WGS sequence"/>
</dbReference>
<evidence type="ECO:0000313" key="3">
    <source>
        <dbReference type="EMBL" id="CSD14626.1"/>
    </source>
</evidence>
<name>A0A655S8U5_VIBCL</name>
<dbReference type="EMBL" id="CWOW01000026">
    <property type="protein sequence ID" value="CSB11494.1"/>
    <property type="molecule type" value="Genomic_DNA"/>
</dbReference>
<accession>A0A655S8U5</accession>
<dbReference type="EMBL" id="CWQY01000031">
    <property type="protein sequence ID" value="CSD14626.1"/>
    <property type="molecule type" value="Genomic_DNA"/>
</dbReference>
<sequence length="143" mass="15388">MLEIIPANTTVKVTMRFEAPITRPRIAAESNPECSAMATPSMATNTVPKGAKPTKFFTKLVTISSNPSALSKLTTWIMPSAARPFAPSGRGSTTDSSKYPAIPEATSSTTQKMANNVMGWGNRFPKYSTPSRKRVIKGFLGAF</sequence>
<dbReference type="Proteomes" id="UP000041770">
    <property type="component" value="Unassembled WGS sequence"/>
</dbReference>
<dbReference type="AlphaFoldDB" id="A0A655S8U5"/>
<protein>
    <submittedName>
        <fullName evidence="3">Uncharacterized protein</fullName>
    </submittedName>
</protein>
<evidence type="ECO:0000256" key="1">
    <source>
        <dbReference type="SAM" id="MobiDB-lite"/>
    </source>
</evidence>
<evidence type="ECO:0000313" key="5">
    <source>
        <dbReference type="Proteomes" id="UP000044806"/>
    </source>
</evidence>
<reference evidence="4 5" key="1">
    <citation type="submission" date="2015-07" db="EMBL/GenBank/DDBJ databases">
        <authorList>
            <consortium name="Pathogen Informatics"/>
        </authorList>
    </citation>
    <scope>NUCLEOTIDE SEQUENCE [LARGE SCALE GENOMIC DNA]</scope>
    <source>
        <strain evidence="3 4">A316</strain>
        <strain evidence="2 5">A51</strain>
    </source>
</reference>
<organism evidence="3 4">
    <name type="scientific">Vibrio cholerae</name>
    <dbReference type="NCBI Taxonomy" id="666"/>
    <lineage>
        <taxon>Bacteria</taxon>
        <taxon>Pseudomonadati</taxon>
        <taxon>Pseudomonadota</taxon>
        <taxon>Gammaproteobacteria</taxon>
        <taxon>Vibrionales</taxon>
        <taxon>Vibrionaceae</taxon>
        <taxon>Vibrio</taxon>
    </lineage>
</organism>
<gene>
    <name evidence="2" type="ORF">ERS013165_03430</name>
    <name evidence="3" type="ORF">ERS013200_03318</name>
</gene>
<evidence type="ECO:0000313" key="4">
    <source>
        <dbReference type="Proteomes" id="UP000041770"/>
    </source>
</evidence>